<dbReference type="EC" id="3.5.1.4" evidence="2"/>
<feature type="domain" description="Amidase" evidence="1">
    <location>
        <begin position="56"/>
        <end position="503"/>
    </location>
</feature>
<accession>A0ABS1WXF8</accession>
<evidence type="ECO:0000313" key="3">
    <source>
        <dbReference type="Proteomes" id="UP000661077"/>
    </source>
</evidence>
<evidence type="ECO:0000313" key="2">
    <source>
        <dbReference type="EMBL" id="MBM0105664.1"/>
    </source>
</evidence>
<dbReference type="Pfam" id="PF01425">
    <property type="entry name" value="Amidase"/>
    <property type="match status" value="1"/>
</dbReference>
<dbReference type="Gene3D" id="3.90.1300.10">
    <property type="entry name" value="Amidase signature (AS) domain"/>
    <property type="match status" value="1"/>
</dbReference>
<dbReference type="InterPro" id="IPR023631">
    <property type="entry name" value="Amidase_dom"/>
</dbReference>
<dbReference type="GO" id="GO:0004040">
    <property type="term" value="F:amidase activity"/>
    <property type="evidence" value="ECO:0007669"/>
    <property type="project" value="UniProtKB-EC"/>
</dbReference>
<keyword evidence="3" id="KW-1185">Reference proteome</keyword>
<name>A0ABS1WXF8_9GAMM</name>
<keyword evidence="2" id="KW-0378">Hydrolase</keyword>
<reference evidence="2 3" key="1">
    <citation type="journal article" date="2021" name="Int. J. Syst. Evol. Microbiol.">
        <title>Steroidobacter gossypii sp. nov., isolated from soil of cotton cropping field.</title>
        <authorList>
            <person name="Huang R."/>
            <person name="Yang S."/>
            <person name="Zhen C."/>
            <person name="Liu W."/>
        </authorList>
    </citation>
    <scope>NUCLEOTIDE SEQUENCE [LARGE SCALE GENOMIC DNA]</scope>
    <source>
        <strain evidence="2 3">S1-65</strain>
    </source>
</reference>
<dbReference type="RefSeq" id="WP_203167694.1">
    <property type="nucleotide sequence ID" value="NZ_JAEVLS010000002.1"/>
</dbReference>
<evidence type="ECO:0000259" key="1">
    <source>
        <dbReference type="Pfam" id="PF01425"/>
    </source>
</evidence>
<sequence>MLAATNDLGAPLRSCLRMLIAMTLAAAPLATADEADTRSLSELRADLDARKTTSVELVQALTRRIEAIDRNGPQLRSVIAINPDALNQARALDKELQSKGARSPLHGIPVLVKDNIESADPMPTTAGSLALIGNVTKRDAPIIANLRKAGAIILGKTNLSEWANFRSRSSISGWSAIGGLTRNPHVLDRTPCGSSAGSGVAVAAGLAPVSIGTETDGSIVCPSAMNGIVGLKPTLGLLSGKYIIPIAHSQDTAGPMTSNVKDAALLLTALVGEAPACDPPSAGCAKSDYTKGLVPTALNGKRIGVWRFEPGRNAYLDPVYERALKHLKEAGATLIEVPTPKVARVDEAEDIVLHAEFKADLNAYLAATPAKIAARTLEQLIQFNRRTPAELALFGQETFEKANAMPPLSDTKYLTARADAKRLAGVEGIMRNLAEHKLDLIVAPTTGVAPRVDSINGTRSPGSFSSLPAVSGYPHLTVPMGELKGLPLGISFIGAPWSEDVLLAAGYAFEQRAKARVTPKFIPSIEAQEKAFAPAMASP</sequence>
<dbReference type="SUPFAM" id="SSF75304">
    <property type="entry name" value="Amidase signature (AS) enzymes"/>
    <property type="match status" value="1"/>
</dbReference>
<dbReference type="PANTHER" id="PTHR42678">
    <property type="entry name" value="AMIDASE"/>
    <property type="match status" value="1"/>
</dbReference>
<gene>
    <name evidence="2" type="ORF">JM946_12935</name>
</gene>
<dbReference type="Proteomes" id="UP000661077">
    <property type="component" value="Unassembled WGS sequence"/>
</dbReference>
<dbReference type="NCBIfam" id="NF006006">
    <property type="entry name" value="PRK08137.1"/>
    <property type="match status" value="1"/>
</dbReference>
<dbReference type="EMBL" id="JAEVLS010000002">
    <property type="protein sequence ID" value="MBM0105664.1"/>
    <property type="molecule type" value="Genomic_DNA"/>
</dbReference>
<proteinExistence type="predicted"/>
<comment type="caution">
    <text evidence="2">The sequence shown here is derived from an EMBL/GenBank/DDBJ whole genome shotgun (WGS) entry which is preliminary data.</text>
</comment>
<organism evidence="2 3">
    <name type="scientific">Steroidobacter gossypii</name>
    <dbReference type="NCBI Taxonomy" id="2805490"/>
    <lineage>
        <taxon>Bacteria</taxon>
        <taxon>Pseudomonadati</taxon>
        <taxon>Pseudomonadota</taxon>
        <taxon>Gammaproteobacteria</taxon>
        <taxon>Steroidobacterales</taxon>
        <taxon>Steroidobacteraceae</taxon>
        <taxon>Steroidobacter</taxon>
    </lineage>
</organism>
<dbReference type="InterPro" id="IPR036928">
    <property type="entry name" value="AS_sf"/>
</dbReference>
<dbReference type="PANTHER" id="PTHR42678:SF34">
    <property type="entry name" value="OS04G0183300 PROTEIN"/>
    <property type="match status" value="1"/>
</dbReference>
<protein>
    <submittedName>
        <fullName evidence="2">Amidase</fullName>
        <ecNumber evidence="2">3.5.1.4</ecNumber>
    </submittedName>
</protein>